<evidence type="ECO:0000313" key="3">
    <source>
        <dbReference type="Proteomes" id="UP001152747"/>
    </source>
</evidence>
<reference evidence="2" key="1">
    <citation type="submission" date="2022-11" db="EMBL/GenBank/DDBJ databases">
        <authorList>
            <person name="Kikuchi T."/>
        </authorList>
    </citation>
    <scope>NUCLEOTIDE SEQUENCE</scope>
    <source>
        <strain evidence="2">PS1010</strain>
    </source>
</reference>
<protein>
    <submittedName>
        <fullName evidence="2">Uncharacterized protein</fullName>
    </submittedName>
</protein>
<dbReference type="EMBL" id="CANHGI010000004">
    <property type="protein sequence ID" value="CAI5446919.1"/>
    <property type="molecule type" value="Genomic_DNA"/>
</dbReference>
<dbReference type="PANTHER" id="PTHR31475:SF5">
    <property type="entry name" value="UPF0462 PROTEIN C4ORF33 HOMOLOG"/>
    <property type="match status" value="1"/>
</dbReference>
<sequence length="255" mass="29855">MRRILRVFMVLLIFLVISCIVTLKMWGNMVAADFDDIAKAEAMNSMAGIKYTIDHTWDGLPQSHDPIKIELKWLFERQVGRPHKRVVKITFDAPFFDDPEPMEAPGITPGLWDYEVMEFFFANDRGQYLEVEVGPHGHWLCLLFDGVRHPINKGEELELEVRNKWVGDRWIGEVEIPLAYFPSKITKFNAYHIHGQENERTYSALFPVTDGTFKEPDFHRLDFFQRINVRRIIPDGYGDRPFADFKYGDLWAGHY</sequence>
<keyword evidence="3" id="KW-1185">Reference proteome</keyword>
<proteinExistence type="inferred from homology"/>
<dbReference type="PROSITE" id="PS51257">
    <property type="entry name" value="PROKAR_LIPOPROTEIN"/>
    <property type="match status" value="1"/>
</dbReference>
<accession>A0A9P1N0F1</accession>
<evidence type="ECO:0000256" key="1">
    <source>
        <dbReference type="ARBA" id="ARBA00038085"/>
    </source>
</evidence>
<dbReference type="Gene3D" id="2.60.40.1190">
    <property type="match status" value="1"/>
</dbReference>
<comment type="caution">
    <text evidence="2">The sequence shown here is derived from an EMBL/GenBank/DDBJ whole genome shotgun (WGS) entry which is preliminary data.</text>
</comment>
<name>A0A9P1N0F1_9PELO</name>
<dbReference type="AlphaFoldDB" id="A0A9P1N0F1"/>
<gene>
    <name evidence="2" type="ORF">CAMP_LOCUS9556</name>
</gene>
<dbReference type="PANTHER" id="PTHR31475">
    <property type="entry name" value="UPF0462 PROTEIN"/>
    <property type="match status" value="1"/>
</dbReference>
<dbReference type="Proteomes" id="UP001152747">
    <property type="component" value="Unassembled WGS sequence"/>
</dbReference>
<evidence type="ECO:0000313" key="2">
    <source>
        <dbReference type="EMBL" id="CAI5446919.1"/>
    </source>
</evidence>
<comment type="similarity">
    <text evidence="1">Belongs to the UPF0462 family.</text>
</comment>
<organism evidence="2 3">
    <name type="scientific">Caenorhabditis angaria</name>
    <dbReference type="NCBI Taxonomy" id="860376"/>
    <lineage>
        <taxon>Eukaryota</taxon>
        <taxon>Metazoa</taxon>
        <taxon>Ecdysozoa</taxon>
        <taxon>Nematoda</taxon>
        <taxon>Chromadorea</taxon>
        <taxon>Rhabditida</taxon>
        <taxon>Rhabditina</taxon>
        <taxon>Rhabditomorpha</taxon>
        <taxon>Rhabditoidea</taxon>
        <taxon>Rhabditidae</taxon>
        <taxon>Peloderinae</taxon>
        <taxon>Caenorhabditis</taxon>
    </lineage>
</organism>
<dbReference type="SUPFAM" id="SSF49344">
    <property type="entry name" value="CBD9-like"/>
    <property type="match status" value="1"/>
</dbReference>
<dbReference type="OrthoDB" id="10056816at2759"/>